<feature type="transmembrane region" description="Helical" evidence="1">
    <location>
        <begin position="16"/>
        <end position="36"/>
    </location>
</feature>
<keyword evidence="1" id="KW-1133">Transmembrane helix</keyword>
<evidence type="ECO:0000313" key="3">
    <source>
        <dbReference type="Proteomes" id="UP001354971"/>
    </source>
</evidence>
<dbReference type="EMBL" id="JAZDRP010000004">
    <property type="protein sequence ID" value="MEE2526333.1"/>
    <property type="molecule type" value="Genomic_DNA"/>
</dbReference>
<evidence type="ECO:0000256" key="1">
    <source>
        <dbReference type="SAM" id="Phobius"/>
    </source>
</evidence>
<proteinExistence type="predicted"/>
<sequence>MSQTQTFRFPHTAGNWLRALIAAVLAVAFFGLVLMFAAIFAAAALVVIGAAMLAGGAWWLWRKVRGRKTGSAQDDITVLVAHRGPSGWTVDGEDQPRR</sequence>
<reference evidence="2 3" key="1">
    <citation type="submission" date="2024-01" db="EMBL/GenBank/DDBJ databases">
        <title>Hyphobacterium bacterium isolated from marine sediment.</title>
        <authorList>
            <person name="Zhao S."/>
        </authorList>
    </citation>
    <scope>NUCLEOTIDE SEQUENCE [LARGE SCALE GENOMIC DNA]</scope>
    <source>
        <strain evidence="3">HN65</strain>
    </source>
</reference>
<organism evidence="2 3">
    <name type="scientific">Hyphobacterium lacteum</name>
    <dbReference type="NCBI Taxonomy" id="3116575"/>
    <lineage>
        <taxon>Bacteria</taxon>
        <taxon>Pseudomonadati</taxon>
        <taxon>Pseudomonadota</taxon>
        <taxon>Alphaproteobacteria</taxon>
        <taxon>Maricaulales</taxon>
        <taxon>Maricaulaceae</taxon>
        <taxon>Hyphobacterium</taxon>
    </lineage>
</organism>
<evidence type="ECO:0000313" key="2">
    <source>
        <dbReference type="EMBL" id="MEE2526333.1"/>
    </source>
</evidence>
<protein>
    <submittedName>
        <fullName evidence="2">Uncharacterized protein</fullName>
    </submittedName>
</protein>
<dbReference type="Proteomes" id="UP001354971">
    <property type="component" value="Unassembled WGS sequence"/>
</dbReference>
<dbReference type="RefSeq" id="WP_330198996.1">
    <property type="nucleotide sequence ID" value="NZ_JAZDRP010000004.1"/>
</dbReference>
<name>A0ABU7LR00_9PROT</name>
<comment type="caution">
    <text evidence="2">The sequence shown here is derived from an EMBL/GenBank/DDBJ whole genome shotgun (WGS) entry which is preliminary data.</text>
</comment>
<keyword evidence="1" id="KW-0812">Transmembrane</keyword>
<feature type="transmembrane region" description="Helical" evidence="1">
    <location>
        <begin position="42"/>
        <end position="61"/>
    </location>
</feature>
<keyword evidence="3" id="KW-1185">Reference proteome</keyword>
<keyword evidence="1" id="KW-0472">Membrane</keyword>
<accession>A0ABU7LR00</accession>
<gene>
    <name evidence="2" type="ORF">V0U79_08140</name>
</gene>